<comment type="subcellular location">
    <subcellularLocation>
        <location evidence="1">Secreted</location>
    </subcellularLocation>
</comment>
<dbReference type="SUPFAM" id="SSF48619">
    <property type="entry name" value="Phospholipase A2, PLA2"/>
    <property type="match status" value="1"/>
</dbReference>
<dbReference type="GO" id="GO:0004623">
    <property type="term" value="F:phospholipase A2 activity"/>
    <property type="evidence" value="ECO:0007669"/>
    <property type="project" value="InterPro"/>
</dbReference>
<organism evidence="3 4">
    <name type="scientific">Salimicrobium jeotgali</name>
    <dbReference type="NCBI Taxonomy" id="1230341"/>
    <lineage>
        <taxon>Bacteria</taxon>
        <taxon>Bacillati</taxon>
        <taxon>Bacillota</taxon>
        <taxon>Bacilli</taxon>
        <taxon>Bacillales</taxon>
        <taxon>Bacillaceae</taxon>
        <taxon>Salimicrobium</taxon>
    </lineage>
</organism>
<dbReference type="Gene3D" id="1.20.90.10">
    <property type="entry name" value="Phospholipase A2 domain"/>
    <property type="match status" value="1"/>
</dbReference>
<evidence type="ECO:0000256" key="2">
    <source>
        <dbReference type="ARBA" id="ARBA00022525"/>
    </source>
</evidence>
<dbReference type="GO" id="GO:0050482">
    <property type="term" value="P:arachidonate secretion"/>
    <property type="evidence" value="ECO:0007669"/>
    <property type="project" value="InterPro"/>
</dbReference>
<dbReference type="GO" id="GO:0006644">
    <property type="term" value="P:phospholipid metabolic process"/>
    <property type="evidence" value="ECO:0007669"/>
    <property type="project" value="InterPro"/>
</dbReference>
<keyword evidence="2" id="KW-0964">Secreted</keyword>
<dbReference type="GO" id="GO:0005576">
    <property type="term" value="C:extracellular region"/>
    <property type="evidence" value="ECO:0007669"/>
    <property type="project" value="UniProtKB-SubCell"/>
</dbReference>
<gene>
    <name evidence="3" type="ORF">MJ3_09723</name>
</gene>
<dbReference type="InterPro" id="IPR036444">
    <property type="entry name" value="PLipase_A2_dom_sf"/>
</dbReference>
<proteinExistence type="predicted"/>
<evidence type="ECO:0000313" key="3">
    <source>
        <dbReference type="EMBL" id="EKE31239.1"/>
    </source>
</evidence>
<dbReference type="InterPro" id="IPR033113">
    <property type="entry name" value="PLA2_histidine"/>
</dbReference>
<name>K2GLI7_9BACI</name>
<dbReference type="EMBL" id="AMPQ01000013">
    <property type="protein sequence ID" value="EKE31239.1"/>
    <property type="molecule type" value="Genomic_DNA"/>
</dbReference>
<protein>
    <recommendedName>
        <fullName evidence="5">Phospholipase A2 domain-containing protein</fullName>
    </recommendedName>
</protein>
<dbReference type="AlphaFoldDB" id="K2GLI7"/>
<keyword evidence="4" id="KW-1185">Reference proteome</keyword>
<reference evidence="3 4" key="1">
    <citation type="journal article" date="2012" name="J. Bacteriol.">
        <title>Draft Genome Sequence of Salimicrobium sp. Strain MJ3, Isolated from Myulchi-Jeot, Korean Fermented Seafood.</title>
        <authorList>
            <person name="Lee S.H."/>
            <person name="Jung J.Y."/>
            <person name="Jeon C.O."/>
        </authorList>
    </citation>
    <scope>NUCLEOTIDE SEQUENCE [LARGE SCALE GENOMIC DNA]</scope>
    <source>
        <strain evidence="3 4">MJ3</strain>
    </source>
</reference>
<evidence type="ECO:0008006" key="5">
    <source>
        <dbReference type="Google" id="ProtNLM"/>
    </source>
</evidence>
<dbReference type="Proteomes" id="UP000011746">
    <property type="component" value="Unassembled WGS sequence"/>
</dbReference>
<sequence length="151" mass="16797">MGSHGQKIRKVFTVTRKHGVEEKELPFKEGVLSFVHDPFNQHLSSEVETSLNWYDGCLTFTDTSDYSEITYNHCGAECGDRGAYGGGYKVNSLDGCCYAHDNCYSAFGSNDCGCDQDLADWNMTETLVIGRFIHGLAINFVTKLKRTCGIK</sequence>
<evidence type="ECO:0000256" key="1">
    <source>
        <dbReference type="ARBA" id="ARBA00004613"/>
    </source>
</evidence>
<accession>K2GLI7</accession>
<evidence type="ECO:0000313" key="4">
    <source>
        <dbReference type="Proteomes" id="UP000011746"/>
    </source>
</evidence>
<dbReference type="PROSITE" id="PS00118">
    <property type="entry name" value="PA2_HIS"/>
    <property type="match status" value="1"/>
</dbReference>
<comment type="caution">
    <text evidence="3">The sequence shown here is derived from an EMBL/GenBank/DDBJ whole genome shotgun (WGS) entry which is preliminary data.</text>
</comment>